<proteinExistence type="predicted"/>
<sequence length="362" mass="40562">MQDLNGQGIPAEVEKKTSVEKCPACGADMVYDAETGGLYCEHCGTRKEIVGSFSEEQDFEKLLEERDDWGSESHVFRCENCGAQEVLDKKEIAKACPFCGATNIVATDELPGLRPNAVVPFAVAQKQAGASVRQWVRKRLFAPQKFRRSAKPEKMNAVYLPAFTFDSQTHSYYTAVLGKYYYVTRRVDGKTVRERRIKYFTVSGQYEMFFDDVLVQASNVVGEKNLKKLQPFATGSSKEYSPEYLSGYTATQKTRSGLDCWADAKQEIGARLRSAILSGYSYDVVSSFNINTQYSGITYKYVLLPVYVGHCKWHQKVYNFFVNGLNGKVTGQAPVSPLKVAVLVVLGIAVVVGLYFLYRYMS</sequence>
<reference evidence="2" key="2">
    <citation type="submission" date="2021-04" db="EMBL/GenBank/DDBJ databases">
        <authorList>
            <person name="Gilroy R."/>
        </authorList>
    </citation>
    <scope>NUCLEOTIDE SEQUENCE</scope>
    <source>
        <strain evidence="2">811</strain>
    </source>
</reference>
<evidence type="ECO:0000313" key="2">
    <source>
        <dbReference type="EMBL" id="HIX07031.1"/>
    </source>
</evidence>
<keyword evidence="1" id="KW-0812">Transmembrane</keyword>
<feature type="transmembrane region" description="Helical" evidence="1">
    <location>
        <begin position="340"/>
        <end position="358"/>
    </location>
</feature>
<dbReference type="AlphaFoldDB" id="A0A9D2AEX6"/>
<evidence type="ECO:0000313" key="3">
    <source>
        <dbReference type="Proteomes" id="UP000824204"/>
    </source>
</evidence>
<keyword evidence="1" id="KW-0472">Membrane</keyword>
<organism evidence="2 3">
    <name type="scientific">Candidatus Borkfalkia faecipullorum</name>
    <dbReference type="NCBI Taxonomy" id="2838510"/>
    <lineage>
        <taxon>Bacteria</taxon>
        <taxon>Bacillati</taxon>
        <taxon>Bacillota</taxon>
        <taxon>Clostridia</taxon>
        <taxon>Christensenellales</taxon>
        <taxon>Christensenellaceae</taxon>
        <taxon>Candidatus Borkfalkia</taxon>
    </lineage>
</organism>
<dbReference type="EMBL" id="DXFX01000010">
    <property type="protein sequence ID" value="HIX07031.1"/>
    <property type="molecule type" value="Genomic_DNA"/>
</dbReference>
<dbReference type="PANTHER" id="PTHR37826">
    <property type="entry name" value="FLOTILLIN BAND_7_5 DOMAIN PROTEIN"/>
    <property type="match status" value="1"/>
</dbReference>
<reference evidence="2" key="1">
    <citation type="journal article" date="2021" name="PeerJ">
        <title>Extensive microbial diversity within the chicken gut microbiome revealed by metagenomics and culture.</title>
        <authorList>
            <person name="Gilroy R."/>
            <person name="Ravi A."/>
            <person name="Getino M."/>
            <person name="Pursley I."/>
            <person name="Horton D.L."/>
            <person name="Alikhan N.F."/>
            <person name="Baker D."/>
            <person name="Gharbi K."/>
            <person name="Hall N."/>
            <person name="Watson M."/>
            <person name="Adriaenssens E.M."/>
            <person name="Foster-Nyarko E."/>
            <person name="Jarju S."/>
            <person name="Secka A."/>
            <person name="Antonio M."/>
            <person name="Oren A."/>
            <person name="Chaudhuri R.R."/>
            <person name="La Ragione R."/>
            <person name="Hildebrand F."/>
            <person name="Pallen M.J."/>
        </authorList>
    </citation>
    <scope>NUCLEOTIDE SEQUENCE</scope>
    <source>
        <strain evidence="2">811</strain>
    </source>
</reference>
<accession>A0A9D2AEX6</accession>
<keyword evidence="1" id="KW-1133">Transmembrane helix</keyword>
<dbReference type="PANTHER" id="PTHR37826:SF3">
    <property type="entry name" value="J DOMAIN-CONTAINING PROTEIN"/>
    <property type="match status" value="1"/>
</dbReference>
<gene>
    <name evidence="2" type="ORF">H9741_00980</name>
</gene>
<evidence type="ECO:0000256" key="1">
    <source>
        <dbReference type="SAM" id="Phobius"/>
    </source>
</evidence>
<comment type="caution">
    <text evidence="2">The sequence shown here is derived from an EMBL/GenBank/DDBJ whole genome shotgun (WGS) entry which is preliminary data.</text>
</comment>
<dbReference type="Proteomes" id="UP000824204">
    <property type="component" value="Unassembled WGS sequence"/>
</dbReference>
<name>A0A9D2AEX6_9FIRM</name>
<protein>
    <submittedName>
        <fullName evidence="2">TFIIB-type zinc ribbon-containing protein</fullName>
    </submittedName>
</protein>